<reference evidence="3 4" key="1">
    <citation type="submission" date="2018-08" db="EMBL/GenBank/DDBJ databases">
        <title>Paraburkholderia sp. DHOM06 isolated from forest soil.</title>
        <authorList>
            <person name="Gao Z.-H."/>
            <person name="Qiu L.-H."/>
        </authorList>
    </citation>
    <scope>NUCLEOTIDE SEQUENCE [LARGE SCALE GENOMIC DNA]</scope>
    <source>
        <strain evidence="3 4">DHOM06</strain>
    </source>
</reference>
<organism evidence="3 4">
    <name type="scientific">Trinickia dinghuensis</name>
    <dbReference type="NCBI Taxonomy" id="2291023"/>
    <lineage>
        <taxon>Bacteria</taxon>
        <taxon>Pseudomonadati</taxon>
        <taxon>Pseudomonadota</taxon>
        <taxon>Betaproteobacteria</taxon>
        <taxon>Burkholderiales</taxon>
        <taxon>Burkholderiaceae</taxon>
        <taxon>Trinickia</taxon>
    </lineage>
</organism>
<feature type="compositionally biased region" description="Polar residues" evidence="1">
    <location>
        <begin position="325"/>
        <end position="335"/>
    </location>
</feature>
<evidence type="ECO:0000256" key="2">
    <source>
        <dbReference type="SAM" id="Phobius"/>
    </source>
</evidence>
<feature type="region of interest" description="Disordered" evidence="1">
    <location>
        <begin position="320"/>
        <end position="394"/>
    </location>
</feature>
<evidence type="ECO:0008006" key="5">
    <source>
        <dbReference type="Google" id="ProtNLM"/>
    </source>
</evidence>
<comment type="caution">
    <text evidence="3">The sequence shown here is derived from an EMBL/GenBank/DDBJ whole genome shotgun (WGS) entry which is preliminary data.</text>
</comment>
<keyword evidence="4" id="KW-1185">Reference proteome</keyword>
<evidence type="ECO:0000256" key="1">
    <source>
        <dbReference type="SAM" id="MobiDB-lite"/>
    </source>
</evidence>
<feature type="compositionally biased region" description="Low complexity" evidence="1">
    <location>
        <begin position="336"/>
        <end position="353"/>
    </location>
</feature>
<gene>
    <name evidence="3" type="ORF">DWV00_21995</name>
</gene>
<protein>
    <recommendedName>
        <fullName evidence="5">TspB protein</fullName>
    </recommendedName>
</protein>
<proteinExistence type="predicted"/>
<dbReference type="Proteomes" id="UP000256838">
    <property type="component" value="Unassembled WGS sequence"/>
</dbReference>
<feature type="transmembrane region" description="Helical" evidence="2">
    <location>
        <begin position="53"/>
        <end position="73"/>
    </location>
</feature>
<sequence length="473" mass="46093">MGAVVSLGGRSRYAGVSMQRFRLSAFCGAALLYGALVWAPPRVVYAASSSTSYPSMGMAIGGVVAAVAAANGFSPADPRIAETVAAIGEAAAAAAATIAAGAGIAVGAVPWIAVAAVAAGGALLAVPTSLGNGSLQQWQSNSDGSVTVSGAGGSSPYPALAAPQQYFCVGNNTETGPGSACGSSVAAACQAFAQKENGTNGYTWVVGSSSSGSCSFDITLPQGGQETDVQNVTSSGTGAWSGNACSSGIIVNGSCASYSPPPPVTESVMAAAAATPAADDPDVLNAQVLAATVNALWGQAAQGEGYAGLPFPVNAPATAGEASSVEDQLGTSAPTVGSAVSGAGSLSGASSSAPFATSVPSTSNPASSVPVATNPGSGAEINLGPDPGIGAPGLEATPTAAQILAPILGLLPDLRSWAVPAHTSACPEPSFQLWGETYTFTSQCDLLEQNRDEIHGFFVAAFTVAALLVVLTA</sequence>
<name>A0A3D8JVP7_9BURK</name>
<keyword evidence="2" id="KW-0472">Membrane</keyword>
<feature type="transmembrane region" description="Helical" evidence="2">
    <location>
        <begin position="454"/>
        <end position="472"/>
    </location>
</feature>
<feature type="compositionally biased region" description="Polar residues" evidence="1">
    <location>
        <begin position="354"/>
        <end position="376"/>
    </location>
</feature>
<feature type="transmembrane region" description="Helical" evidence="2">
    <location>
        <begin position="21"/>
        <end position="41"/>
    </location>
</feature>
<dbReference type="AlphaFoldDB" id="A0A3D8JVP7"/>
<keyword evidence="2" id="KW-1133">Transmembrane helix</keyword>
<dbReference type="EMBL" id="QRGA01000013">
    <property type="protein sequence ID" value="RDU96676.1"/>
    <property type="molecule type" value="Genomic_DNA"/>
</dbReference>
<evidence type="ECO:0000313" key="3">
    <source>
        <dbReference type="EMBL" id="RDU96676.1"/>
    </source>
</evidence>
<evidence type="ECO:0000313" key="4">
    <source>
        <dbReference type="Proteomes" id="UP000256838"/>
    </source>
</evidence>
<accession>A0A3D8JVP7</accession>
<keyword evidence="2" id="KW-0812">Transmembrane</keyword>